<dbReference type="VEuPathDB" id="FungiDB:LCOR_05766.1"/>
<dbReference type="SUPFAM" id="SSF56601">
    <property type="entry name" value="beta-lactamase/transpeptidase-like"/>
    <property type="match status" value="1"/>
</dbReference>
<dbReference type="PANTHER" id="PTHR43319:SF3">
    <property type="entry name" value="BETA-LACTAMASE-RELATED DOMAIN-CONTAINING PROTEIN"/>
    <property type="match status" value="1"/>
</dbReference>
<evidence type="ECO:0000259" key="2">
    <source>
        <dbReference type="Pfam" id="PF00144"/>
    </source>
</evidence>
<protein>
    <submittedName>
        <fullName evidence="3">Beta-lactamase</fullName>
    </submittedName>
</protein>
<comment type="caution">
    <text evidence="3">The sequence shown here is derived from an EMBL/GenBank/DDBJ whole genome shotgun (WGS) entry which is preliminary data.</text>
</comment>
<feature type="domain" description="Beta-lactamase-related" evidence="2">
    <location>
        <begin position="78"/>
        <end position="452"/>
    </location>
</feature>
<dbReference type="AlphaFoldDB" id="A0A068S001"/>
<name>A0A068S001_9FUNG</name>
<evidence type="ECO:0000313" key="3">
    <source>
        <dbReference type="EMBL" id="CDH54526.1"/>
    </source>
</evidence>
<dbReference type="STRING" id="1263082.A0A068S001"/>
<evidence type="ECO:0000256" key="1">
    <source>
        <dbReference type="SAM" id="Phobius"/>
    </source>
</evidence>
<keyword evidence="1" id="KW-0472">Membrane</keyword>
<dbReference type="Pfam" id="PF00144">
    <property type="entry name" value="Beta-lactamase"/>
    <property type="match status" value="1"/>
</dbReference>
<evidence type="ECO:0000313" key="4">
    <source>
        <dbReference type="Proteomes" id="UP000027586"/>
    </source>
</evidence>
<accession>A0A068S001</accession>
<keyword evidence="4" id="KW-1185">Reference proteome</keyword>
<keyword evidence="1" id="KW-1133">Transmembrane helix</keyword>
<dbReference type="PANTHER" id="PTHR43319">
    <property type="entry name" value="BETA-LACTAMASE-RELATED"/>
    <property type="match status" value="1"/>
</dbReference>
<proteinExistence type="predicted"/>
<dbReference type="OrthoDB" id="5946976at2759"/>
<dbReference type="InterPro" id="IPR052907">
    <property type="entry name" value="Beta-lactamase/esterase"/>
</dbReference>
<organism evidence="3 4">
    <name type="scientific">Lichtheimia corymbifera JMRC:FSU:9682</name>
    <dbReference type="NCBI Taxonomy" id="1263082"/>
    <lineage>
        <taxon>Eukaryota</taxon>
        <taxon>Fungi</taxon>
        <taxon>Fungi incertae sedis</taxon>
        <taxon>Mucoromycota</taxon>
        <taxon>Mucoromycotina</taxon>
        <taxon>Mucoromycetes</taxon>
        <taxon>Mucorales</taxon>
        <taxon>Lichtheimiaceae</taxon>
        <taxon>Lichtheimia</taxon>
    </lineage>
</organism>
<dbReference type="EMBL" id="CBTN010000023">
    <property type="protein sequence ID" value="CDH54526.1"/>
    <property type="molecule type" value="Genomic_DNA"/>
</dbReference>
<dbReference type="Proteomes" id="UP000027586">
    <property type="component" value="Unassembled WGS sequence"/>
</dbReference>
<dbReference type="Gene3D" id="3.40.710.10">
    <property type="entry name" value="DD-peptidase/beta-lactamase superfamily"/>
    <property type="match status" value="1"/>
</dbReference>
<reference evidence="3" key="1">
    <citation type="submission" date="2013-08" db="EMBL/GenBank/DDBJ databases">
        <title>Gene expansion shapes genome architecture in the human pathogen Lichtheimia corymbifera: an evolutionary genomics analysis in the ancient terrestrial Mucorales (Mucoromycotina).</title>
        <authorList>
            <person name="Schwartze V.U."/>
            <person name="Winter S."/>
            <person name="Shelest E."/>
            <person name="Marcet-Houben M."/>
            <person name="Horn F."/>
            <person name="Wehner S."/>
            <person name="Hoffmann K."/>
            <person name="Riege K."/>
            <person name="Sammeth M."/>
            <person name="Nowrousian M."/>
            <person name="Valiante V."/>
            <person name="Linde J."/>
            <person name="Jacobsen I.D."/>
            <person name="Marz M."/>
            <person name="Brakhage A.A."/>
            <person name="Gabaldon T."/>
            <person name="Bocker S."/>
            <person name="Voigt K."/>
        </authorList>
    </citation>
    <scope>NUCLEOTIDE SEQUENCE [LARGE SCALE GENOMIC DNA]</scope>
    <source>
        <strain evidence="3">FSU 9682</strain>
    </source>
</reference>
<feature type="transmembrane region" description="Helical" evidence="1">
    <location>
        <begin position="16"/>
        <end position="37"/>
    </location>
</feature>
<sequence length="465" mass="52390">MTTSAERQESSRTFRYTFQAALVLVCALLTTAIYRFFIHGPFIPLSCSILGRQCGLLSKIPFEGYVQEDFAEAATAFRQNFYQGEDVGASVAAYVDNQLVLDMHGGWQDIEKKIPYTSNTLQIVYSSTKMLTAIVVAQLVEKGYLSYDEKITRYWPEFGQGNKMNVTLGDLMQHAGGVGFLDSPISLAATQDPVRFSEILASQPHNFDGNRTRSYHAATRGWYLNEIIRRVTPENYTVNTWAEKYINQVYKDIEWQLKPYAECYDDRVAPIYRGPRLHRFYRKLLRVLKHGRQELSVMAALNDPDSPAHKTMRSVITGMGRTDVTSLAYRRLESPSFSGFTNAKSIAKLAAMMANQGKAIDPDEPDLLNTTTYAHVTEPVPLDYDILIRKSTPALKGGFGVMDDLTMDNVTFVGWTGMGGSIFFWNPEYKIAFGYCTNSMASFNPADERSMSILRAIVKQVLKSH</sequence>
<keyword evidence="1" id="KW-0812">Transmembrane</keyword>
<dbReference type="InterPro" id="IPR001466">
    <property type="entry name" value="Beta-lactam-related"/>
</dbReference>
<dbReference type="InterPro" id="IPR012338">
    <property type="entry name" value="Beta-lactam/transpept-like"/>
</dbReference>
<gene>
    <name evidence="3" type="ORF">LCOR_05766.1</name>
</gene>